<dbReference type="InterPro" id="IPR032267">
    <property type="entry name" value="DUF4832"/>
</dbReference>
<dbReference type="Proteomes" id="UP000482800">
    <property type="component" value="Unassembled WGS sequence"/>
</dbReference>
<dbReference type="RefSeq" id="WP_218579342.1">
    <property type="nucleotide sequence ID" value="NZ_BAABGO010000004.1"/>
</dbReference>
<gene>
    <name evidence="2" type="ORF">Phou_071710</name>
</gene>
<proteinExistence type="predicted"/>
<sequence>MNADPRRWAAGTTTTVSQSVSLSGVPAGSYRLLLNLPDPRAGLATRPEYAIRLANTGVWEPATGFNDLLRTVTVG</sequence>
<protein>
    <recommendedName>
        <fullName evidence="1">DUF4832 domain-containing protein</fullName>
    </recommendedName>
</protein>
<comment type="caution">
    <text evidence="2">The sequence shown here is derived from an EMBL/GenBank/DDBJ whole genome shotgun (WGS) entry which is preliminary data.</text>
</comment>
<accession>A0A6V8KKP9</accession>
<organism evidence="2 3">
    <name type="scientific">Phytohabitans houttuyneae</name>
    <dbReference type="NCBI Taxonomy" id="1076126"/>
    <lineage>
        <taxon>Bacteria</taxon>
        <taxon>Bacillati</taxon>
        <taxon>Actinomycetota</taxon>
        <taxon>Actinomycetes</taxon>
        <taxon>Micromonosporales</taxon>
        <taxon>Micromonosporaceae</taxon>
    </lineage>
</organism>
<feature type="domain" description="DUF4832" evidence="1">
    <location>
        <begin position="2"/>
        <end position="55"/>
    </location>
</feature>
<keyword evidence="3" id="KW-1185">Reference proteome</keyword>
<reference evidence="2 3" key="2">
    <citation type="submission" date="2020-03" db="EMBL/GenBank/DDBJ databases">
        <authorList>
            <person name="Ichikawa N."/>
            <person name="Kimura A."/>
            <person name="Kitahashi Y."/>
            <person name="Uohara A."/>
        </authorList>
    </citation>
    <scope>NUCLEOTIDE SEQUENCE [LARGE SCALE GENOMIC DNA]</scope>
    <source>
        <strain evidence="2 3">NBRC 108639</strain>
    </source>
</reference>
<evidence type="ECO:0000313" key="2">
    <source>
        <dbReference type="EMBL" id="GFJ82991.1"/>
    </source>
</evidence>
<reference evidence="2 3" key="1">
    <citation type="submission" date="2020-03" db="EMBL/GenBank/DDBJ databases">
        <title>Whole genome shotgun sequence of Phytohabitans houttuyneae NBRC 108639.</title>
        <authorList>
            <person name="Komaki H."/>
            <person name="Tamura T."/>
        </authorList>
    </citation>
    <scope>NUCLEOTIDE SEQUENCE [LARGE SCALE GENOMIC DNA]</scope>
    <source>
        <strain evidence="2 3">NBRC 108639</strain>
    </source>
</reference>
<evidence type="ECO:0000313" key="3">
    <source>
        <dbReference type="Proteomes" id="UP000482800"/>
    </source>
</evidence>
<dbReference type="Pfam" id="PF16116">
    <property type="entry name" value="DUF4832"/>
    <property type="match status" value="1"/>
</dbReference>
<evidence type="ECO:0000259" key="1">
    <source>
        <dbReference type="Pfam" id="PF16116"/>
    </source>
</evidence>
<name>A0A6V8KKP9_9ACTN</name>
<dbReference type="EMBL" id="BLPF01000002">
    <property type="protein sequence ID" value="GFJ82991.1"/>
    <property type="molecule type" value="Genomic_DNA"/>
</dbReference>
<dbReference type="AlphaFoldDB" id="A0A6V8KKP9"/>